<organism evidence="1 2">
    <name type="scientific">Tetracentron sinense</name>
    <name type="common">Spur-leaf</name>
    <dbReference type="NCBI Taxonomy" id="13715"/>
    <lineage>
        <taxon>Eukaryota</taxon>
        <taxon>Viridiplantae</taxon>
        <taxon>Streptophyta</taxon>
        <taxon>Embryophyta</taxon>
        <taxon>Tracheophyta</taxon>
        <taxon>Spermatophyta</taxon>
        <taxon>Magnoliopsida</taxon>
        <taxon>Trochodendrales</taxon>
        <taxon>Trochodendraceae</taxon>
        <taxon>Tetracentron</taxon>
    </lineage>
</organism>
<dbReference type="PANTHER" id="PTHR47150:SF7">
    <property type="entry name" value="NUCLEASE"/>
    <property type="match status" value="1"/>
</dbReference>
<dbReference type="PANTHER" id="PTHR47150">
    <property type="entry name" value="OS12G0169200 PROTEIN"/>
    <property type="match status" value="1"/>
</dbReference>
<gene>
    <name evidence="1" type="ORF">HHK36_004651</name>
</gene>
<evidence type="ECO:0000313" key="2">
    <source>
        <dbReference type="Proteomes" id="UP000655225"/>
    </source>
</evidence>
<dbReference type="Proteomes" id="UP000655225">
    <property type="component" value="Unassembled WGS sequence"/>
</dbReference>
<proteinExistence type="predicted"/>
<dbReference type="InterPro" id="IPR006912">
    <property type="entry name" value="Harbinger_derived_prot"/>
</dbReference>
<dbReference type="EMBL" id="JABCRI010000003">
    <property type="protein sequence ID" value="KAF8408588.1"/>
    <property type="molecule type" value="Genomic_DNA"/>
</dbReference>
<evidence type="ECO:0008006" key="3">
    <source>
        <dbReference type="Google" id="ProtNLM"/>
    </source>
</evidence>
<name>A0A835DLK4_TETSI</name>
<evidence type="ECO:0000313" key="1">
    <source>
        <dbReference type="EMBL" id="KAF8408588.1"/>
    </source>
</evidence>
<sequence length="168" mass="19023">MSQPLFPQIQSAREAHDPYFVSKRNAAEVIGLLSLQKVTAAMRKLTYGVAADAMDDYVRISESTSIESLRRFVRAVVEVFGEKYLRSPNNDDISRLLAQGEACGFPGMLGSIDCMHWKWKTCLVAWKGQYEGDATTIHRLFLKSWLHKIFGYGMLSLGYRDLTMISMC</sequence>
<reference evidence="1 2" key="1">
    <citation type="submission" date="2020-04" db="EMBL/GenBank/DDBJ databases">
        <title>Plant Genome Project.</title>
        <authorList>
            <person name="Zhang R.-G."/>
        </authorList>
    </citation>
    <scope>NUCLEOTIDE SEQUENCE [LARGE SCALE GENOMIC DNA]</scope>
    <source>
        <strain evidence="1">YNK0</strain>
        <tissue evidence="1">Leaf</tissue>
    </source>
</reference>
<comment type="caution">
    <text evidence="1">The sequence shown here is derived from an EMBL/GenBank/DDBJ whole genome shotgun (WGS) entry which is preliminary data.</text>
</comment>
<dbReference type="OMA" id="IWIVEST"/>
<dbReference type="AlphaFoldDB" id="A0A835DLK4"/>
<dbReference type="Pfam" id="PF04827">
    <property type="entry name" value="Plant_tran"/>
    <property type="match status" value="1"/>
</dbReference>
<dbReference type="OrthoDB" id="124998at2759"/>
<keyword evidence="2" id="KW-1185">Reference proteome</keyword>
<accession>A0A835DLK4</accession>
<protein>
    <recommendedName>
        <fullName evidence="3">Nuclease HARBI1</fullName>
    </recommendedName>
</protein>